<proteinExistence type="predicted"/>
<dbReference type="OrthoDB" id="3944206at2759"/>
<protein>
    <submittedName>
        <fullName evidence="2">Uncharacterized protein</fullName>
    </submittedName>
</protein>
<evidence type="ECO:0000256" key="1">
    <source>
        <dbReference type="SAM" id="MobiDB-lite"/>
    </source>
</evidence>
<dbReference type="Proteomes" id="UP000799536">
    <property type="component" value="Unassembled WGS sequence"/>
</dbReference>
<organism evidence="2 3">
    <name type="scientific">Delitschia confertaspora ATCC 74209</name>
    <dbReference type="NCBI Taxonomy" id="1513339"/>
    <lineage>
        <taxon>Eukaryota</taxon>
        <taxon>Fungi</taxon>
        <taxon>Dikarya</taxon>
        <taxon>Ascomycota</taxon>
        <taxon>Pezizomycotina</taxon>
        <taxon>Dothideomycetes</taxon>
        <taxon>Pleosporomycetidae</taxon>
        <taxon>Pleosporales</taxon>
        <taxon>Delitschiaceae</taxon>
        <taxon>Delitschia</taxon>
    </lineage>
</organism>
<keyword evidence="3" id="KW-1185">Reference proteome</keyword>
<reference evidence="2" key="1">
    <citation type="journal article" date="2020" name="Stud. Mycol.">
        <title>101 Dothideomycetes genomes: a test case for predicting lifestyles and emergence of pathogens.</title>
        <authorList>
            <person name="Haridas S."/>
            <person name="Albert R."/>
            <person name="Binder M."/>
            <person name="Bloem J."/>
            <person name="Labutti K."/>
            <person name="Salamov A."/>
            <person name="Andreopoulos B."/>
            <person name="Baker S."/>
            <person name="Barry K."/>
            <person name="Bills G."/>
            <person name="Bluhm B."/>
            <person name="Cannon C."/>
            <person name="Castanera R."/>
            <person name="Culley D."/>
            <person name="Daum C."/>
            <person name="Ezra D."/>
            <person name="Gonzalez J."/>
            <person name="Henrissat B."/>
            <person name="Kuo A."/>
            <person name="Liang C."/>
            <person name="Lipzen A."/>
            <person name="Lutzoni F."/>
            <person name="Magnuson J."/>
            <person name="Mondo S."/>
            <person name="Nolan M."/>
            <person name="Ohm R."/>
            <person name="Pangilinan J."/>
            <person name="Park H.-J."/>
            <person name="Ramirez L."/>
            <person name="Alfaro M."/>
            <person name="Sun H."/>
            <person name="Tritt A."/>
            <person name="Yoshinaga Y."/>
            <person name="Zwiers L.-H."/>
            <person name="Turgeon B."/>
            <person name="Goodwin S."/>
            <person name="Spatafora J."/>
            <person name="Crous P."/>
            <person name="Grigoriev I."/>
        </authorList>
    </citation>
    <scope>NUCLEOTIDE SEQUENCE</scope>
    <source>
        <strain evidence="2">ATCC 74209</strain>
    </source>
</reference>
<dbReference type="AlphaFoldDB" id="A0A9P4N2Y7"/>
<evidence type="ECO:0000313" key="2">
    <source>
        <dbReference type="EMBL" id="KAF2205280.1"/>
    </source>
</evidence>
<evidence type="ECO:0000313" key="3">
    <source>
        <dbReference type="Proteomes" id="UP000799536"/>
    </source>
</evidence>
<feature type="region of interest" description="Disordered" evidence="1">
    <location>
        <begin position="181"/>
        <end position="255"/>
    </location>
</feature>
<feature type="compositionally biased region" description="Basic and acidic residues" evidence="1">
    <location>
        <begin position="222"/>
        <end position="233"/>
    </location>
</feature>
<accession>A0A9P4N2Y7</accession>
<feature type="region of interest" description="Disordered" evidence="1">
    <location>
        <begin position="1"/>
        <end position="21"/>
    </location>
</feature>
<sequence>MRTSPTATWAGGVGKHHQGLPKSDSRRIFQFAGRDASFQFGLTSKAENAAAYTIEGMLEEPFNYWDWARLTWPQWNLCINRRKKWLCLGKWRVPREDLETDGYHLGKKSLETFKAYIENHWGAEQYVRNIAISHWMIIAEYEWIQRHLKHLERPDLSDLRETEENSKGFKRPQWEKIRKVLRGTRQPLQKPVEAGLPADDDSSGGGHSDGDEGNPIAKGIKKKELEPNRKDPFIDVDDPPEKLRKKGERTGKENQ</sequence>
<name>A0A9P4N2Y7_9PLEO</name>
<dbReference type="EMBL" id="ML993859">
    <property type="protein sequence ID" value="KAF2205280.1"/>
    <property type="molecule type" value="Genomic_DNA"/>
</dbReference>
<comment type="caution">
    <text evidence="2">The sequence shown here is derived from an EMBL/GenBank/DDBJ whole genome shotgun (WGS) entry which is preliminary data.</text>
</comment>
<gene>
    <name evidence="2" type="ORF">GQ43DRAFT_43364</name>
</gene>